<evidence type="ECO:0000256" key="5">
    <source>
        <dbReference type="ARBA" id="ARBA00023239"/>
    </source>
</evidence>
<dbReference type="AlphaFoldDB" id="A0AAU0MWS4"/>
<evidence type="ECO:0000313" key="9">
    <source>
        <dbReference type="Proteomes" id="UP001302477"/>
    </source>
</evidence>
<keyword evidence="5 7" id="KW-0456">Lyase</keyword>
<evidence type="ECO:0000256" key="6">
    <source>
        <dbReference type="PIRSR" id="PIRSR602129-50"/>
    </source>
</evidence>
<proteinExistence type="inferred from homology"/>
<dbReference type="InterPro" id="IPR015424">
    <property type="entry name" value="PyrdxlP-dep_Trfase"/>
</dbReference>
<comment type="cofactor">
    <cofactor evidence="1 6 7">
        <name>pyridoxal 5'-phosphate</name>
        <dbReference type="ChEBI" id="CHEBI:597326"/>
    </cofactor>
</comment>
<dbReference type="SUPFAM" id="SSF53383">
    <property type="entry name" value="PLP-dependent transferases"/>
    <property type="match status" value="1"/>
</dbReference>
<dbReference type="PANTHER" id="PTHR46101">
    <property type="match status" value="1"/>
</dbReference>
<sequence>MALSTSDRARLQAFLESTRLNTQSYLGYPVSKDFEFEDLVEFLRYPLNNLGDPFGDSTWRVDSRSFEREVITFFAELLRAPKNDWWGYVTNGGTEGNLYGLYLARELLPKGIVYYSQDTHYSVAKNLHFLGMRHIMIRSQKNGEMDYNDLRETLRARRDIPPIIFANIGTTMTEARDDLNTINHILDELAFSQRYVHSDAALCGGMAPFMEPRPAFDFADGADSISISGHKFFGSPIPCGIVLARKCNVDRIARSISYIGNLDTTITGSRNGFTPLVLWHTIRSQGVEGLAARVQHSLDTASYAETRMRNAGISAWRNPNAITVVFPQVAESVKQKWQLATANGQSHVICMPNVTRAQIDELVEDMLATPENVPQ</sequence>
<evidence type="ECO:0000256" key="1">
    <source>
        <dbReference type="ARBA" id="ARBA00001933"/>
    </source>
</evidence>
<comment type="similarity">
    <text evidence="2 7">Belongs to the group II decarboxylase family.</text>
</comment>
<name>A0AAU0MWS4_9GAMM</name>
<keyword evidence="3" id="KW-0210">Decarboxylase</keyword>
<protein>
    <submittedName>
        <fullName evidence="8">Histidine decarboxylase</fullName>
        <ecNumber evidence="8">4.1.1.22</ecNumber>
    </submittedName>
</protein>
<evidence type="ECO:0000313" key="8">
    <source>
        <dbReference type="EMBL" id="WOX04331.1"/>
    </source>
</evidence>
<dbReference type="Pfam" id="PF00282">
    <property type="entry name" value="Pyridoxal_deC"/>
    <property type="match status" value="1"/>
</dbReference>
<dbReference type="NCBIfam" id="NF002748">
    <property type="entry name" value="PRK02769.1"/>
    <property type="match status" value="1"/>
</dbReference>
<accession>A0AAU0MWS4</accession>
<dbReference type="EC" id="4.1.1.22" evidence="8"/>
<gene>
    <name evidence="8" type="ORF">R5R33_11320</name>
</gene>
<dbReference type="InterPro" id="IPR015421">
    <property type="entry name" value="PyrdxlP-dep_Trfase_major"/>
</dbReference>
<dbReference type="InterPro" id="IPR021115">
    <property type="entry name" value="Pyridoxal-P_BS"/>
</dbReference>
<organism evidence="8 9">
    <name type="scientific">Microbulbifer pacificus</name>
    <dbReference type="NCBI Taxonomy" id="407164"/>
    <lineage>
        <taxon>Bacteria</taxon>
        <taxon>Pseudomonadati</taxon>
        <taxon>Pseudomonadota</taxon>
        <taxon>Gammaproteobacteria</taxon>
        <taxon>Cellvibrionales</taxon>
        <taxon>Microbulbiferaceae</taxon>
        <taxon>Microbulbifer</taxon>
    </lineage>
</organism>
<reference evidence="8 9" key="1">
    <citation type="submission" date="2023-10" db="EMBL/GenBank/DDBJ databases">
        <title>Description of Microbulbifer bruguierae sp. nov., isolated from the sediments of mangrove plant Bruguiera sexangula and comparative genomic analyses of the genus Microbulbifer.</title>
        <authorList>
            <person name="Long M."/>
        </authorList>
    </citation>
    <scope>NUCLEOTIDE SEQUENCE [LARGE SCALE GENOMIC DNA]</scope>
    <source>
        <strain evidence="8 9">SPO729</strain>
    </source>
</reference>
<feature type="modified residue" description="N6-(pyridoxal phosphate)lysine" evidence="6">
    <location>
        <position position="231"/>
    </location>
</feature>
<dbReference type="GO" id="GO:0019752">
    <property type="term" value="P:carboxylic acid metabolic process"/>
    <property type="evidence" value="ECO:0007669"/>
    <property type="project" value="InterPro"/>
</dbReference>
<evidence type="ECO:0000256" key="2">
    <source>
        <dbReference type="ARBA" id="ARBA00009533"/>
    </source>
</evidence>
<dbReference type="PANTHER" id="PTHR46101:SF2">
    <property type="entry name" value="SERINE DECARBOXYLASE"/>
    <property type="match status" value="1"/>
</dbReference>
<evidence type="ECO:0000256" key="3">
    <source>
        <dbReference type="ARBA" id="ARBA00022793"/>
    </source>
</evidence>
<dbReference type="PROSITE" id="PS00392">
    <property type="entry name" value="DDC_GAD_HDC_YDC"/>
    <property type="match status" value="1"/>
</dbReference>
<dbReference type="Proteomes" id="UP001302477">
    <property type="component" value="Chromosome"/>
</dbReference>
<dbReference type="InterPro" id="IPR002129">
    <property type="entry name" value="PyrdxlP-dep_de-COase"/>
</dbReference>
<dbReference type="InterPro" id="IPR051151">
    <property type="entry name" value="Group_II_Decarboxylase"/>
</dbReference>
<dbReference type="GO" id="GO:0004398">
    <property type="term" value="F:histidine decarboxylase activity"/>
    <property type="evidence" value="ECO:0007669"/>
    <property type="project" value="UniProtKB-EC"/>
</dbReference>
<dbReference type="GO" id="GO:0030170">
    <property type="term" value="F:pyridoxal phosphate binding"/>
    <property type="evidence" value="ECO:0007669"/>
    <property type="project" value="InterPro"/>
</dbReference>
<dbReference type="EMBL" id="CP137555">
    <property type="protein sequence ID" value="WOX04331.1"/>
    <property type="molecule type" value="Genomic_DNA"/>
</dbReference>
<keyword evidence="4 6" id="KW-0663">Pyridoxal phosphate</keyword>
<keyword evidence="9" id="KW-1185">Reference proteome</keyword>
<dbReference type="RefSeq" id="WP_318952809.1">
    <property type="nucleotide sequence ID" value="NZ_CP137555.1"/>
</dbReference>
<dbReference type="Gene3D" id="3.40.640.10">
    <property type="entry name" value="Type I PLP-dependent aspartate aminotransferase-like (Major domain)"/>
    <property type="match status" value="1"/>
</dbReference>
<dbReference type="KEGG" id="mpaf:R5R33_11320"/>
<evidence type="ECO:0000256" key="7">
    <source>
        <dbReference type="RuleBase" id="RU000382"/>
    </source>
</evidence>
<evidence type="ECO:0000256" key="4">
    <source>
        <dbReference type="ARBA" id="ARBA00022898"/>
    </source>
</evidence>